<reference evidence="3 4" key="1">
    <citation type="submission" date="2016-01" db="EMBL/GenBank/DDBJ databases">
        <authorList>
            <person name="Mitreva M."/>
            <person name="Pepin K.H."/>
            <person name="Mihindukulasuriya K.A."/>
            <person name="Fulton R."/>
            <person name="Fronick C."/>
            <person name="O'Laughlin M."/>
            <person name="Miner T."/>
            <person name="Herter B."/>
            <person name="Rosa B.A."/>
            <person name="Cordes M."/>
            <person name="Tomlinson C."/>
            <person name="Wollam A."/>
            <person name="Palsikar V.B."/>
            <person name="Mardis E.R."/>
            <person name="Wilson R.K."/>
        </authorList>
    </citation>
    <scope>NUCLEOTIDE SEQUENCE [LARGE SCALE GENOMIC DNA]</scope>
    <source>
        <strain evidence="3 4">DNF00696</strain>
    </source>
</reference>
<evidence type="ECO:0000256" key="2">
    <source>
        <dbReference type="SAM" id="Phobius"/>
    </source>
</evidence>
<dbReference type="Proteomes" id="UP000070572">
    <property type="component" value="Unassembled WGS sequence"/>
</dbReference>
<evidence type="ECO:0000313" key="3">
    <source>
        <dbReference type="EMBL" id="KXB79834.1"/>
    </source>
</evidence>
<evidence type="ECO:0000256" key="1">
    <source>
        <dbReference type="SAM" id="MobiDB-lite"/>
    </source>
</evidence>
<evidence type="ECO:0000313" key="4">
    <source>
        <dbReference type="Proteomes" id="UP000070572"/>
    </source>
</evidence>
<feature type="transmembrane region" description="Helical" evidence="2">
    <location>
        <begin position="45"/>
        <end position="66"/>
    </location>
</feature>
<feature type="compositionally biased region" description="Polar residues" evidence="1">
    <location>
        <begin position="17"/>
        <end position="32"/>
    </location>
</feature>
<dbReference type="EMBL" id="LSDN01000021">
    <property type="protein sequence ID" value="KXB79834.1"/>
    <property type="molecule type" value="Genomic_DNA"/>
</dbReference>
<proteinExistence type="predicted"/>
<gene>
    <name evidence="3" type="ORF">HMPREF1862_01583</name>
</gene>
<feature type="region of interest" description="Disordered" evidence="1">
    <location>
        <begin position="17"/>
        <end position="40"/>
    </location>
</feature>
<keyword evidence="2" id="KW-1133">Transmembrane helix</keyword>
<protein>
    <recommendedName>
        <fullName evidence="5">Gram-positive cocci surface proteins LPxTG domain-containing protein</fullName>
    </recommendedName>
</protein>
<sequence>MNLLKVTFTGTWEKSVTTSKVKPADSENTPTPKASPKEEMVNTDASPLGVLLLAGASSILGALVLLRRRA</sequence>
<accession>A0AB34WXN6</accession>
<dbReference type="RefSeq" id="WP_060920711.1">
    <property type="nucleotide sequence ID" value="NZ_KQ960686.1"/>
</dbReference>
<keyword evidence="2" id="KW-0472">Membrane</keyword>
<dbReference type="AlphaFoldDB" id="A0AB34WXN6"/>
<organism evidence="3 4">
    <name type="scientific">Varibaculum cambriense</name>
    <dbReference type="NCBI Taxonomy" id="184870"/>
    <lineage>
        <taxon>Bacteria</taxon>
        <taxon>Bacillati</taxon>
        <taxon>Actinomycetota</taxon>
        <taxon>Actinomycetes</taxon>
        <taxon>Actinomycetales</taxon>
        <taxon>Actinomycetaceae</taxon>
        <taxon>Varibaculum</taxon>
    </lineage>
</organism>
<evidence type="ECO:0008006" key="5">
    <source>
        <dbReference type="Google" id="ProtNLM"/>
    </source>
</evidence>
<name>A0AB34WXN6_9ACTO</name>
<comment type="caution">
    <text evidence="3">The sequence shown here is derived from an EMBL/GenBank/DDBJ whole genome shotgun (WGS) entry which is preliminary data.</text>
</comment>
<keyword evidence="2" id="KW-0812">Transmembrane</keyword>